<evidence type="ECO:0000313" key="2">
    <source>
        <dbReference type="Proteomes" id="UP000236447"/>
    </source>
</evidence>
<gene>
    <name evidence="1" type="ORF">PhaeoP88_04441</name>
</gene>
<organism evidence="1 2">
    <name type="scientific">Phaeobacter inhibens</name>
    <dbReference type="NCBI Taxonomy" id="221822"/>
    <lineage>
        <taxon>Bacteria</taxon>
        <taxon>Pseudomonadati</taxon>
        <taxon>Pseudomonadota</taxon>
        <taxon>Alphaproteobacteria</taxon>
        <taxon>Rhodobacterales</taxon>
        <taxon>Roseobacteraceae</taxon>
        <taxon>Phaeobacter</taxon>
    </lineage>
</organism>
<protein>
    <submittedName>
        <fullName evidence="1">Uncharacterized protein</fullName>
    </submittedName>
</protein>
<proteinExistence type="predicted"/>
<keyword evidence="1" id="KW-0614">Plasmid</keyword>
<reference evidence="1 2" key="2">
    <citation type="journal article" date="2017" name="Genome Biol. Evol.">
        <title>Trajectories and Drivers of Genome Evolution in Surface-Associated Marine Phaeobacter.</title>
        <authorList>
            <person name="Freese H.M."/>
            <person name="Sikorski J."/>
            <person name="Bunk B."/>
            <person name="Scheuner C."/>
            <person name="Meier-Kolthoff J.P."/>
            <person name="Sproer C."/>
            <person name="Gram L."/>
            <person name="Overmann J."/>
        </authorList>
    </citation>
    <scope>NUCLEOTIDE SEQUENCE [LARGE SCALE GENOMIC DNA]</scope>
    <source>
        <strain evidence="1 2">P88</strain>
        <plasmid evidence="2">pp88_d</plasmid>
    </source>
</reference>
<dbReference type="EMBL" id="CP010729">
    <property type="protein sequence ID" value="AUR01753.1"/>
    <property type="molecule type" value="Genomic_DNA"/>
</dbReference>
<evidence type="ECO:0000313" key="1">
    <source>
        <dbReference type="EMBL" id="AUR01753.1"/>
    </source>
</evidence>
<accession>A0A2I7KGN8</accession>
<dbReference type="AlphaFoldDB" id="A0A2I7KGN8"/>
<geneLocation type="plasmid" evidence="2">
    <name>pp88_d</name>
</geneLocation>
<dbReference type="Proteomes" id="UP000236447">
    <property type="component" value="Plasmid pP88_d"/>
</dbReference>
<reference evidence="1 2" key="1">
    <citation type="journal article" date="2017" name="Front. Microbiol.">
        <title>Phaeobacter piscinae sp. nov., a species of the Roseobacter group and potential aquaculture probiont.</title>
        <authorList>
            <person name="Sonnenschein E.C."/>
            <person name="Phippen C.B.W."/>
            <person name="Nielsen K.F."/>
            <person name="Mateiu R.V."/>
            <person name="Melchiorsen J."/>
            <person name="Gram L."/>
            <person name="Overmann J."/>
            <person name="Freese H.M."/>
        </authorList>
    </citation>
    <scope>NUCLEOTIDE SEQUENCE [LARGE SCALE GENOMIC DNA]</scope>
    <source>
        <strain evidence="1 2">P88</strain>
        <plasmid evidence="2">pp88_d</plasmid>
    </source>
</reference>
<name>A0A2I7KGN8_9RHOB</name>
<sequence length="59" mass="6524">MPPIIPDRLREEERTDLVCKIVAMLQSHNRQAMIFLHCSDARPIGIAARKGAYATCAGS</sequence>